<feature type="domain" description="Exocyst complex component Sec8 N-terminal" evidence="5">
    <location>
        <begin position="34"/>
        <end position="175"/>
    </location>
</feature>
<keyword evidence="3 4" id="KW-0653">Protein transport</keyword>
<comment type="function">
    <text evidence="4">Component of the exocyst complex involved in the docking of exocytic vesicles with fusion sites on the plasma membrane.</text>
</comment>
<feature type="domain" description="Exocyst complex component Sec8 middle helical bundle" evidence="6">
    <location>
        <begin position="335"/>
        <end position="601"/>
    </location>
</feature>
<dbReference type="GO" id="GO:0000145">
    <property type="term" value="C:exocyst"/>
    <property type="evidence" value="ECO:0007669"/>
    <property type="project" value="UniProtKB-UniRule"/>
</dbReference>
<dbReference type="GO" id="GO:0006612">
    <property type="term" value="P:protein targeting to membrane"/>
    <property type="evidence" value="ECO:0007669"/>
    <property type="project" value="UniProtKB-UniRule"/>
</dbReference>
<keyword evidence="8" id="KW-1185">Reference proteome</keyword>
<evidence type="ECO:0000259" key="5">
    <source>
        <dbReference type="Pfam" id="PF04048"/>
    </source>
</evidence>
<keyword evidence="2 4" id="KW-0268">Exocytosis</keyword>
<dbReference type="RefSeq" id="XP_020078762.1">
    <property type="nucleotide sequence ID" value="XM_020222442.1"/>
</dbReference>
<dbReference type="AlphaFoldDB" id="A0A1E4RRK7"/>
<organism evidence="7 8">
    <name type="scientific">Hyphopichia burtonii NRRL Y-1933</name>
    <dbReference type="NCBI Taxonomy" id="984485"/>
    <lineage>
        <taxon>Eukaryota</taxon>
        <taxon>Fungi</taxon>
        <taxon>Dikarya</taxon>
        <taxon>Ascomycota</taxon>
        <taxon>Saccharomycotina</taxon>
        <taxon>Pichiomycetes</taxon>
        <taxon>Debaryomycetaceae</taxon>
        <taxon>Hyphopichia</taxon>
    </lineage>
</organism>
<dbReference type="InterPro" id="IPR039682">
    <property type="entry name" value="Sec8/EXOC4"/>
</dbReference>
<dbReference type="GeneID" id="30996991"/>
<comment type="similarity">
    <text evidence="4">Belongs to the SEC8 family.</text>
</comment>
<accession>A0A1E4RRK7</accession>
<dbReference type="Pfam" id="PF04048">
    <property type="entry name" value="Sec8_N"/>
    <property type="match status" value="1"/>
</dbReference>
<dbReference type="GO" id="GO:0090522">
    <property type="term" value="P:vesicle tethering involved in exocytosis"/>
    <property type="evidence" value="ECO:0007669"/>
    <property type="project" value="UniProtKB-UniRule"/>
</dbReference>
<dbReference type="GO" id="GO:0015031">
    <property type="term" value="P:protein transport"/>
    <property type="evidence" value="ECO:0007669"/>
    <property type="project" value="UniProtKB-KW"/>
</dbReference>
<dbReference type="STRING" id="984485.A0A1E4RRK7"/>
<keyword evidence="1 4" id="KW-0813">Transport</keyword>
<dbReference type="PANTHER" id="PTHR14146:SF0">
    <property type="entry name" value="EXOCYST COMPLEX COMPONENT 4"/>
    <property type="match status" value="1"/>
</dbReference>
<dbReference type="InterPro" id="IPR048630">
    <property type="entry name" value="Sec8_M"/>
</dbReference>
<gene>
    <name evidence="7" type="ORF">HYPBUDRAFT_159550</name>
</gene>
<evidence type="ECO:0000256" key="2">
    <source>
        <dbReference type="ARBA" id="ARBA00022483"/>
    </source>
</evidence>
<proteinExistence type="inferred from homology"/>
<evidence type="ECO:0000256" key="4">
    <source>
        <dbReference type="RuleBase" id="RU367079"/>
    </source>
</evidence>
<reference evidence="8" key="1">
    <citation type="submission" date="2016-05" db="EMBL/GenBank/DDBJ databases">
        <title>Comparative genomics of biotechnologically important yeasts.</title>
        <authorList>
            <consortium name="DOE Joint Genome Institute"/>
            <person name="Riley R."/>
            <person name="Haridas S."/>
            <person name="Wolfe K.H."/>
            <person name="Lopes M.R."/>
            <person name="Hittinger C.T."/>
            <person name="Goker M."/>
            <person name="Salamov A."/>
            <person name="Wisecaver J."/>
            <person name="Long T.M."/>
            <person name="Aerts A.L."/>
            <person name="Barry K."/>
            <person name="Choi C."/>
            <person name="Clum A."/>
            <person name="Coughlan A.Y."/>
            <person name="Deshpande S."/>
            <person name="Douglass A.P."/>
            <person name="Hanson S.J."/>
            <person name="Klenk H.-P."/>
            <person name="Labutti K."/>
            <person name="Lapidus A."/>
            <person name="Lindquist E."/>
            <person name="Lipzen A."/>
            <person name="Meier-Kolthoff J.P."/>
            <person name="Ohm R.A."/>
            <person name="Otillar R.P."/>
            <person name="Pangilinan J."/>
            <person name="Peng Y."/>
            <person name="Rokas A."/>
            <person name="Rosa C.A."/>
            <person name="Scheuner C."/>
            <person name="Sibirny A.A."/>
            <person name="Slot J.C."/>
            <person name="Stielow J.B."/>
            <person name="Sun H."/>
            <person name="Kurtzman C.P."/>
            <person name="Blackwell M."/>
            <person name="Grigoriev I.V."/>
            <person name="Jeffries T.W."/>
        </authorList>
    </citation>
    <scope>NUCLEOTIDE SEQUENCE [LARGE SCALE GENOMIC DNA]</scope>
    <source>
        <strain evidence="8">NRRL Y-1933</strain>
    </source>
</reference>
<dbReference type="OrthoDB" id="272977at2759"/>
<dbReference type="EMBL" id="KV454538">
    <property type="protein sequence ID" value="ODV69695.1"/>
    <property type="molecule type" value="Genomic_DNA"/>
</dbReference>
<dbReference type="GO" id="GO:0006893">
    <property type="term" value="P:Golgi to plasma membrane transport"/>
    <property type="evidence" value="ECO:0007669"/>
    <property type="project" value="TreeGrafter"/>
</dbReference>
<dbReference type="InterPro" id="IPR007191">
    <property type="entry name" value="Sec8_exocyst_N"/>
</dbReference>
<evidence type="ECO:0000256" key="1">
    <source>
        <dbReference type="ARBA" id="ARBA00022448"/>
    </source>
</evidence>
<evidence type="ECO:0000313" key="8">
    <source>
        <dbReference type="Proteomes" id="UP000095085"/>
    </source>
</evidence>
<evidence type="ECO:0000313" key="7">
    <source>
        <dbReference type="EMBL" id="ODV69695.1"/>
    </source>
</evidence>
<evidence type="ECO:0000256" key="3">
    <source>
        <dbReference type="ARBA" id="ARBA00022927"/>
    </source>
</evidence>
<dbReference type="Proteomes" id="UP000095085">
    <property type="component" value="Unassembled WGS sequence"/>
</dbReference>
<name>A0A1E4RRK7_9ASCO</name>
<dbReference type="Pfam" id="PF20652">
    <property type="entry name" value="Sec8_C"/>
    <property type="match status" value="1"/>
</dbReference>
<protein>
    <recommendedName>
        <fullName evidence="4">Exocyst complex component Sec8</fullName>
    </recommendedName>
</protein>
<dbReference type="GO" id="GO:0006904">
    <property type="term" value="P:vesicle docking involved in exocytosis"/>
    <property type="evidence" value="ECO:0007669"/>
    <property type="project" value="InterPro"/>
</dbReference>
<evidence type="ECO:0000259" key="6">
    <source>
        <dbReference type="Pfam" id="PF20652"/>
    </source>
</evidence>
<dbReference type="PANTHER" id="PTHR14146">
    <property type="entry name" value="EXOCYST COMPLEX COMPONENT 4"/>
    <property type="match status" value="1"/>
</dbReference>
<sequence>MILVLILSRRSTSINYETHKSPNDHRRQKESITELKHVYTSIKYDWPQVLDGNTSPIEMAISLLDDTSVGLAHRKHEFERLSEETREALRNVVNENHEIFNNSIGSYHVLLSTLDDSKNDSAQIKEMLESSTRDIQDRSDVLNDLDQTSMRYAEMIEILDAMEELNSIPQKIEQLIVDKKIHQIYDVISNGYQLAAKYNLWSISAMQSNKNFLDLQSNNLYDMIVEELQNEIYLKNTTLVDSTDGSNPDRHFFSWQSLVQSTNPQLSSFRTLVTLSNNLEQYIYNSANLDIFEVSDAFSETAINFVQFQLPKIHNHYSNTDNEIDYSILLEANLNSNSESFHYIYRLLSTAHKLNRLQSVLAVLLGTHQQELHGLINRTTEECKSKNIAQLNKLSKIQNFEYSITTDIIGGNTFNDASVSILSNLFGSIFIKCLIVLQKHKIVSNIVDKIESSQSLPGVSGARTSYMRETGVYSFKSIWDIVRKELQSLMINYIYDNHAPVFNTVESLSSQHNDLHEILAKKQVFKFEDVSSHSVKATEDMTNVLSNMFPGFSISDSKNKEGLSVLELDTPYIKNETFNALVEVLVPKNIFNMRIILEFFLIFTAGSQRLFLNFADEPQEGQEFDQSSLFFFRSFMRESFLSKIDQTLDQSFKEFVEDEDAAGDGSVVVHTRHTPRAGALYGGGLKCELIPLDSAIQGSNNIININSSNHSAAKIYRNALDFKRVFVNACSTLNTSLTYREDISSTVLKFLKKFSNAYNNFYKELLSQEELTVYEQPTSTNGTGSSSKPLLMLQKWLGNTALTEMSSLILQQRSNPDDLDALINKEVEIMLFNTESKTSIFNLSKDDFLDDDSFNQVCYLFLTTSWILKWLPSMRKESNYAIYNDNTDTVRLSTIDKLKHDWSFLENGRSNYTALDETQHVYLALNSDKINEFQDIIENFMMIRDKTLLALRYDLRVKAVYFLGKSFKETDWLPTTEPGDSDQCIGQYNKEVFSVDNRLNNVLDDLEREGVFVGLANFINKLLIQGSEIVKKINNNGIKRIVLNIFTLQQMLKSILNTPERINFTKASRYFELFTLKEQIFIGELKKNELQFSRGEFLNLARLIYSEKLADGNGSAFNKSKHKDLVEKINSTFN</sequence>